<name>V4AIU1_LOTGI</name>
<dbReference type="Pfam" id="PF00501">
    <property type="entry name" value="AMP-binding"/>
    <property type="match status" value="1"/>
</dbReference>
<evidence type="ECO:0000313" key="15">
    <source>
        <dbReference type="EMBL" id="ESO93396.1"/>
    </source>
</evidence>
<reference evidence="15 16" key="1">
    <citation type="journal article" date="2013" name="Nature">
        <title>Insights into bilaterian evolution from three spiralian genomes.</title>
        <authorList>
            <person name="Simakov O."/>
            <person name="Marletaz F."/>
            <person name="Cho S.J."/>
            <person name="Edsinger-Gonzales E."/>
            <person name="Havlak P."/>
            <person name="Hellsten U."/>
            <person name="Kuo D.H."/>
            <person name="Larsson T."/>
            <person name="Lv J."/>
            <person name="Arendt D."/>
            <person name="Savage R."/>
            <person name="Osoegawa K."/>
            <person name="de Jong P."/>
            <person name="Grimwood J."/>
            <person name="Chapman J.A."/>
            <person name="Shapiro H."/>
            <person name="Aerts A."/>
            <person name="Otillar R.P."/>
            <person name="Terry A.Y."/>
            <person name="Boore J.L."/>
            <person name="Grigoriev I.V."/>
            <person name="Lindberg D.R."/>
            <person name="Seaver E.C."/>
            <person name="Weisblat D.A."/>
            <person name="Putnam N.H."/>
            <person name="Rokhsar D.S."/>
        </authorList>
    </citation>
    <scope>NUCLEOTIDE SEQUENCE [LARGE SCALE GENOMIC DNA]</scope>
</reference>
<dbReference type="AlphaFoldDB" id="V4AIU1"/>
<dbReference type="STRING" id="225164.V4AIU1"/>
<dbReference type="KEGG" id="lgi:LOTGIDRAFT_216255"/>
<dbReference type="EC" id="6.2.1.3" evidence="13"/>
<evidence type="ECO:0000256" key="9">
    <source>
        <dbReference type="ARBA" id="ARBA00024532"/>
    </source>
</evidence>
<keyword evidence="2 13" id="KW-0436">Ligase</keyword>
<sequence>MEYLKLAGASVVTVGAVGTAAALYFSQGPEQFPRINDMKNQTQPWKRDPQARISTLCKNGEIQGYIHEDSRTLLEFFKRGARISKNGPCLGYKPSSNEPYKWISYDQVLERSKNIGSGLIKLGHSASNKTHIGIYSQNRPEYVILDEGLYMYSMVGVPLYDTLGVEACNFIIDQAELETVVCDNNVKVKNLLDRWKDTKQIKTIVCMDKFSPENKAKADEYGIKTVLFTELEALGRDNPVPENPAKPDDLCLICYTSGTTGLPKGAMLTHKGLVAVIDGCAAQLVSYNYCVAIGPGDKMISYLPLAHSYERMLEGYIFSHGAALGFFQGDVRKLMDDIKELQPTLFPTVPRLLNRFYDKVMTGVNSSSLKKLLFNIALWEKEKEIVRGVIRNDSIWDILVFKKIQAALGGKVRLITTGSAPLAPKVLSFLRCIVGCPVIEGYGQTENHAISTLQIPGDPQSGTVGPPLVCNAVKLFDVPEMEYFAKNDQGEICIKGPNVFNGYLKDPSKTREAIDKDGWLHTGDIGEWLPTGTLRIIDRKKNIFKLAQGEYIAPEKIENVYVRSSLISQVFVHGDSLQACLIGIVVPDPDSLPKFCKQKLNLKGDLSDLARKPEVKKAILEDLLEVGKKAGLHSFEQIRDVYVYPEMFSVENGLLTPTFKAKRQELAKYFSKQLKEMYAKMA</sequence>
<dbReference type="GO" id="GO:0016020">
    <property type="term" value="C:membrane"/>
    <property type="evidence" value="ECO:0007669"/>
    <property type="project" value="TreeGrafter"/>
</dbReference>
<feature type="domain" description="AMP-dependent synthetase/ligase" evidence="14">
    <location>
        <begin position="98"/>
        <end position="504"/>
    </location>
</feature>
<dbReference type="OrthoDB" id="1700726at2759"/>
<dbReference type="CDD" id="cd05927">
    <property type="entry name" value="LC-FACS_euk"/>
    <property type="match status" value="1"/>
</dbReference>
<evidence type="ECO:0000256" key="1">
    <source>
        <dbReference type="ARBA" id="ARBA00006432"/>
    </source>
</evidence>
<dbReference type="EMBL" id="KB201931">
    <property type="protein sequence ID" value="ESO93396.1"/>
    <property type="molecule type" value="Genomic_DNA"/>
</dbReference>
<accession>V4AIU1</accession>
<dbReference type="Gene3D" id="3.40.50.12780">
    <property type="entry name" value="N-terminal domain of ligase-like"/>
    <property type="match status" value="1"/>
</dbReference>
<evidence type="ECO:0000256" key="3">
    <source>
        <dbReference type="ARBA" id="ARBA00022741"/>
    </source>
</evidence>
<dbReference type="PROSITE" id="PS00455">
    <property type="entry name" value="AMP_BINDING"/>
    <property type="match status" value="1"/>
</dbReference>
<dbReference type="GO" id="GO:0047676">
    <property type="term" value="F:arachidonate-CoA ligase activity"/>
    <property type="evidence" value="ECO:0007669"/>
    <property type="project" value="UniProtKB-EC"/>
</dbReference>
<keyword evidence="3 13" id="KW-0547">Nucleotide-binding</keyword>
<evidence type="ECO:0000256" key="8">
    <source>
        <dbReference type="ARBA" id="ARBA00024495"/>
    </source>
</evidence>
<protein>
    <recommendedName>
        <fullName evidence="13">Long-chain-fatty-acid--CoA ligase</fullName>
        <ecNumber evidence="13">6.2.1.3</ecNumber>
    </recommendedName>
</protein>
<comment type="catalytic activity">
    <reaction evidence="9">
        <text>15-hydroxy-(5Z,8Z,11Z,13E)-eicosatetraenoate + ATP + CoA = 15-hydroxy-(5Z,8Z,11Z,13E)-eicosatetraenoyl-CoA + AMP + diphosphate</text>
        <dbReference type="Rhea" id="RHEA:52116"/>
        <dbReference type="ChEBI" id="CHEBI:30616"/>
        <dbReference type="ChEBI" id="CHEBI:33019"/>
        <dbReference type="ChEBI" id="CHEBI:57287"/>
        <dbReference type="ChEBI" id="CHEBI:78832"/>
        <dbReference type="ChEBI" id="CHEBI:136409"/>
        <dbReference type="ChEBI" id="CHEBI:456215"/>
    </reaction>
    <physiologicalReaction direction="left-to-right" evidence="9">
        <dbReference type="Rhea" id="RHEA:52117"/>
    </physiologicalReaction>
</comment>
<comment type="catalytic activity">
    <reaction evidence="11">
        <text>(E)-hexadec-2-enoate + ATP + CoA = (2E)-hexadecenoyl-CoA + AMP + diphosphate</text>
        <dbReference type="Rhea" id="RHEA:36139"/>
        <dbReference type="ChEBI" id="CHEBI:30616"/>
        <dbReference type="ChEBI" id="CHEBI:33019"/>
        <dbReference type="ChEBI" id="CHEBI:57287"/>
        <dbReference type="ChEBI" id="CHEBI:61526"/>
        <dbReference type="ChEBI" id="CHEBI:72745"/>
        <dbReference type="ChEBI" id="CHEBI:456215"/>
    </reaction>
    <physiologicalReaction direction="left-to-right" evidence="11">
        <dbReference type="Rhea" id="RHEA:36140"/>
    </physiologicalReaction>
</comment>
<dbReference type="Proteomes" id="UP000030746">
    <property type="component" value="Unassembled WGS sequence"/>
</dbReference>
<dbReference type="SUPFAM" id="SSF56801">
    <property type="entry name" value="Acetyl-CoA synthetase-like"/>
    <property type="match status" value="1"/>
</dbReference>
<evidence type="ECO:0000256" key="13">
    <source>
        <dbReference type="RuleBase" id="RU369030"/>
    </source>
</evidence>
<gene>
    <name evidence="15" type="ORF">LOTGIDRAFT_216255</name>
</gene>
<dbReference type="InterPro" id="IPR000873">
    <property type="entry name" value="AMP-dep_synth/lig_dom"/>
</dbReference>
<dbReference type="GO" id="GO:0005524">
    <property type="term" value="F:ATP binding"/>
    <property type="evidence" value="ECO:0007669"/>
    <property type="project" value="UniProtKB-KW"/>
</dbReference>
<keyword evidence="4 13" id="KW-0276">Fatty acid metabolism</keyword>
<dbReference type="InterPro" id="IPR020845">
    <property type="entry name" value="AMP-binding_CS"/>
</dbReference>
<dbReference type="RefSeq" id="XP_009056089.1">
    <property type="nucleotide sequence ID" value="XM_009057841.1"/>
</dbReference>
<evidence type="ECO:0000256" key="11">
    <source>
        <dbReference type="ARBA" id="ARBA00024565"/>
    </source>
</evidence>
<proteinExistence type="inferred from homology"/>
<comment type="function">
    <text evidence="13">Catalyzes the conversion of long-chain fatty acids to their active form acyl-CoAs for both synthesis of cellular lipids, and degradation via beta-oxidation.</text>
</comment>
<dbReference type="OMA" id="SHVYGLM"/>
<evidence type="ECO:0000256" key="12">
    <source>
        <dbReference type="ARBA" id="ARBA00049139"/>
    </source>
</evidence>
<evidence type="ECO:0000256" key="4">
    <source>
        <dbReference type="ARBA" id="ARBA00022832"/>
    </source>
</evidence>
<dbReference type="GeneID" id="20246627"/>
<dbReference type="InterPro" id="IPR045311">
    <property type="entry name" value="LC-FACS_euk"/>
</dbReference>
<comment type="catalytic activity">
    <reaction evidence="10">
        <text>(5Z,8Z,11Z,14Z)-eicosatetraenoate + ATP + CoA = (5Z,8Z,11Z,14Z)-eicosatetraenoyl-CoA + AMP + diphosphate</text>
        <dbReference type="Rhea" id="RHEA:19713"/>
        <dbReference type="ChEBI" id="CHEBI:30616"/>
        <dbReference type="ChEBI" id="CHEBI:32395"/>
        <dbReference type="ChEBI" id="CHEBI:33019"/>
        <dbReference type="ChEBI" id="CHEBI:57287"/>
        <dbReference type="ChEBI" id="CHEBI:57368"/>
        <dbReference type="ChEBI" id="CHEBI:456215"/>
        <dbReference type="EC" id="6.2.1.15"/>
    </reaction>
    <physiologicalReaction direction="left-to-right" evidence="10">
        <dbReference type="Rhea" id="RHEA:19714"/>
    </physiologicalReaction>
</comment>
<keyword evidence="13" id="KW-0443">Lipid metabolism</keyword>
<organism evidence="15 16">
    <name type="scientific">Lottia gigantea</name>
    <name type="common">Giant owl limpet</name>
    <dbReference type="NCBI Taxonomy" id="225164"/>
    <lineage>
        <taxon>Eukaryota</taxon>
        <taxon>Metazoa</taxon>
        <taxon>Spiralia</taxon>
        <taxon>Lophotrochozoa</taxon>
        <taxon>Mollusca</taxon>
        <taxon>Gastropoda</taxon>
        <taxon>Patellogastropoda</taxon>
        <taxon>Lottioidea</taxon>
        <taxon>Lottiidae</taxon>
        <taxon>Lottia</taxon>
    </lineage>
</organism>
<dbReference type="CTD" id="20246627"/>
<keyword evidence="5 13" id="KW-0067">ATP-binding</keyword>
<comment type="catalytic activity">
    <reaction evidence="7">
        <text>a long-chain fatty acid + ATP + CoA = a long-chain fatty acyl-CoA + AMP + diphosphate</text>
        <dbReference type="Rhea" id="RHEA:15421"/>
        <dbReference type="ChEBI" id="CHEBI:30616"/>
        <dbReference type="ChEBI" id="CHEBI:33019"/>
        <dbReference type="ChEBI" id="CHEBI:57287"/>
        <dbReference type="ChEBI" id="CHEBI:57560"/>
        <dbReference type="ChEBI" id="CHEBI:83139"/>
        <dbReference type="ChEBI" id="CHEBI:456215"/>
        <dbReference type="EC" id="6.2.1.3"/>
    </reaction>
    <physiologicalReaction direction="left-to-right" evidence="7">
        <dbReference type="Rhea" id="RHEA:15422"/>
    </physiologicalReaction>
</comment>
<evidence type="ECO:0000313" key="16">
    <source>
        <dbReference type="Proteomes" id="UP000030746"/>
    </source>
</evidence>
<dbReference type="HOGENOM" id="CLU_000022_45_4_1"/>
<comment type="catalytic activity">
    <reaction evidence="12">
        <text>hexadecanoate + ATP + CoA = hexadecanoyl-CoA + AMP + diphosphate</text>
        <dbReference type="Rhea" id="RHEA:30751"/>
        <dbReference type="ChEBI" id="CHEBI:7896"/>
        <dbReference type="ChEBI" id="CHEBI:30616"/>
        <dbReference type="ChEBI" id="CHEBI:33019"/>
        <dbReference type="ChEBI" id="CHEBI:57287"/>
        <dbReference type="ChEBI" id="CHEBI:57379"/>
        <dbReference type="ChEBI" id="CHEBI:456215"/>
    </reaction>
    <physiologicalReaction direction="left-to-right" evidence="12">
        <dbReference type="Rhea" id="RHEA:30752"/>
    </physiologicalReaction>
</comment>
<comment type="similarity">
    <text evidence="1 13">Belongs to the ATP-dependent AMP-binding enzyme family.</text>
</comment>
<evidence type="ECO:0000256" key="5">
    <source>
        <dbReference type="ARBA" id="ARBA00022840"/>
    </source>
</evidence>
<comment type="catalytic activity">
    <reaction evidence="8">
        <text>12-hydroxy-(5Z,8Z,10E,14Z)-eicosatetraenoate + ATP + CoA = 12-hydroxy-(5Z,8Z,10E,14Z)-eicosatetraenoyl-CoA + AMP + diphosphate</text>
        <dbReference type="Rhea" id="RHEA:52112"/>
        <dbReference type="ChEBI" id="CHEBI:30616"/>
        <dbReference type="ChEBI" id="CHEBI:33019"/>
        <dbReference type="ChEBI" id="CHEBI:57287"/>
        <dbReference type="ChEBI" id="CHEBI:90718"/>
        <dbReference type="ChEBI" id="CHEBI:136408"/>
        <dbReference type="ChEBI" id="CHEBI:456215"/>
    </reaction>
    <physiologicalReaction direction="left-to-right" evidence="8">
        <dbReference type="Rhea" id="RHEA:52113"/>
    </physiologicalReaction>
</comment>
<keyword evidence="16" id="KW-1185">Reference proteome</keyword>
<evidence type="ECO:0000259" key="14">
    <source>
        <dbReference type="Pfam" id="PF00501"/>
    </source>
</evidence>
<dbReference type="PANTHER" id="PTHR43272">
    <property type="entry name" value="LONG-CHAIN-FATTY-ACID--COA LIGASE"/>
    <property type="match status" value="1"/>
</dbReference>
<evidence type="ECO:0000256" key="10">
    <source>
        <dbReference type="ARBA" id="ARBA00024548"/>
    </source>
</evidence>
<dbReference type="InterPro" id="IPR042099">
    <property type="entry name" value="ANL_N_sf"/>
</dbReference>
<dbReference type="PANTHER" id="PTHR43272:SF107">
    <property type="entry name" value="LONG-CHAIN-FATTY-ACID--COA LIGASE 5"/>
    <property type="match status" value="1"/>
</dbReference>
<evidence type="ECO:0000256" key="6">
    <source>
        <dbReference type="ARBA" id="ARBA00024469"/>
    </source>
</evidence>
<comment type="catalytic activity">
    <reaction evidence="6">
        <text>5-hydroxy-(6E,8Z,11Z,14Z)-eicosatetraenoate + ATP + CoA = 5-hydroxy-(6E,8Z,11Z,14Z)-eicosatetraenoyl-CoA + AMP + diphosphate</text>
        <dbReference type="Rhea" id="RHEA:52108"/>
        <dbReference type="ChEBI" id="CHEBI:30616"/>
        <dbReference type="ChEBI" id="CHEBI:33019"/>
        <dbReference type="ChEBI" id="CHEBI:57287"/>
        <dbReference type="ChEBI" id="CHEBI:65341"/>
        <dbReference type="ChEBI" id="CHEBI:136407"/>
        <dbReference type="ChEBI" id="CHEBI:456215"/>
    </reaction>
    <physiologicalReaction direction="left-to-right" evidence="6">
        <dbReference type="Rhea" id="RHEA:52109"/>
    </physiologicalReaction>
</comment>
<evidence type="ECO:0000256" key="7">
    <source>
        <dbReference type="ARBA" id="ARBA00024484"/>
    </source>
</evidence>
<dbReference type="GO" id="GO:0005783">
    <property type="term" value="C:endoplasmic reticulum"/>
    <property type="evidence" value="ECO:0007669"/>
    <property type="project" value="TreeGrafter"/>
</dbReference>
<evidence type="ECO:0000256" key="2">
    <source>
        <dbReference type="ARBA" id="ARBA00022598"/>
    </source>
</evidence>